<keyword evidence="1" id="KW-0472">Membrane</keyword>
<evidence type="ECO:0000313" key="2">
    <source>
        <dbReference type="EMBL" id="KJW05309.1"/>
    </source>
</evidence>
<keyword evidence="1" id="KW-0812">Transmembrane</keyword>
<comment type="caution">
    <text evidence="2">The sequence shown here is derived from an EMBL/GenBank/DDBJ whole genome shotgun (WGS) entry which is preliminary data.</text>
</comment>
<dbReference type="AlphaFoldDB" id="A0A0F3RJF0"/>
<reference evidence="2 3" key="1">
    <citation type="submission" date="2015-01" db="EMBL/GenBank/DDBJ databases">
        <title>Genome Sequencing of Rickettsiales /home/snadendla/prok_pipe/test/illegal_ec_num.txt.</title>
        <authorList>
            <person name="Daugherty S.C."/>
            <person name="Su Q."/>
            <person name="Abolude K."/>
            <person name="Beier-Sexton M."/>
            <person name="Carlyon J.A."/>
            <person name="Carter R."/>
            <person name="Day N.P."/>
            <person name="Dumler S.J."/>
            <person name="Dyachenko V."/>
            <person name="Godinez A."/>
            <person name="Kurtti T.J."/>
            <person name="Lichay M."/>
            <person name="Mullins K.E."/>
            <person name="Ott S."/>
            <person name="Pappas-Brown V."/>
            <person name="Paris D.H."/>
            <person name="Patel P."/>
            <person name="Richards A.L."/>
            <person name="Sadzewicz L."/>
            <person name="Sears K."/>
            <person name="Seidman D."/>
            <person name="Sengamalay N."/>
            <person name="Stenos J."/>
            <person name="Tallon L.J."/>
            <person name="Vincent G."/>
            <person name="Fraser C.M."/>
            <person name="Munderloh U."/>
            <person name="Dunning-Hotopp J.C."/>
        </authorList>
    </citation>
    <scope>NUCLEOTIDE SEQUENCE [LARGE SCALE GENOMIC DNA]</scope>
    <source>
        <strain evidence="2 3">T170-B</strain>
    </source>
</reference>
<feature type="transmembrane region" description="Helical" evidence="1">
    <location>
        <begin position="6"/>
        <end position="22"/>
    </location>
</feature>
<keyword evidence="3" id="KW-1185">Reference proteome</keyword>
<name>A0A0F3RJF0_9RICK</name>
<dbReference type="EMBL" id="LAOQ01000001">
    <property type="protein sequence ID" value="KJW05309.1"/>
    <property type="molecule type" value="Genomic_DNA"/>
</dbReference>
<protein>
    <submittedName>
        <fullName evidence="2">Uncharacterized protein</fullName>
    </submittedName>
</protein>
<accession>A0A0F3RJF0</accession>
<keyword evidence="1" id="KW-1133">Transmembrane helix</keyword>
<gene>
    <name evidence="2" type="ORF">RAT170B_0123</name>
</gene>
<dbReference type="Proteomes" id="UP000033736">
    <property type="component" value="Unassembled WGS sequence"/>
</dbReference>
<organism evidence="2 3">
    <name type="scientific">Rickettsia argasii T170-B</name>
    <dbReference type="NCBI Taxonomy" id="1268837"/>
    <lineage>
        <taxon>Bacteria</taxon>
        <taxon>Pseudomonadati</taxon>
        <taxon>Pseudomonadota</taxon>
        <taxon>Alphaproteobacteria</taxon>
        <taxon>Rickettsiales</taxon>
        <taxon>Rickettsiaceae</taxon>
        <taxon>Rickettsieae</taxon>
        <taxon>Rickettsia</taxon>
        <taxon>spotted fever group</taxon>
    </lineage>
</organism>
<dbReference type="PATRIC" id="fig|1268837.3.peg.123"/>
<sequence length="36" mass="4356">MKIIQVILKFIIIFIISSIHVMECKLEFKKDICEWC</sequence>
<evidence type="ECO:0000313" key="3">
    <source>
        <dbReference type="Proteomes" id="UP000033736"/>
    </source>
</evidence>
<proteinExistence type="predicted"/>
<evidence type="ECO:0000256" key="1">
    <source>
        <dbReference type="SAM" id="Phobius"/>
    </source>
</evidence>